<organism evidence="2">
    <name type="scientific">Arundo donax</name>
    <name type="common">Giant reed</name>
    <name type="synonym">Donax arundinaceus</name>
    <dbReference type="NCBI Taxonomy" id="35708"/>
    <lineage>
        <taxon>Eukaryota</taxon>
        <taxon>Viridiplantae</taxon>
        <taxon>Streptophyta</taxon>
        <taxon>Embryophyta</taxon>
        <taxon>Tracheophyta</taxon>
        <taxon>Spermatophyta</taxon>
        <taxon>Magnoliopsida</taxon>
        <taxon>Liliopsida</taxon>
        <taxon>Poales</taxon>
        <taxon>Poaceae</taxon>
        <taxon>PACMAD clade</taxon>
        <taxon>Arundinoideae</taxon>
        <taxon>Arundineae</taxon>
        <taxon>Arundo</taxon>
    </lineage>
</organism>
<sequence>MWQDGSVPFCKAAAKFLLDLFAQLLPIPMMISVVIL</sequence>
<name>A0A0A9FCI5_ARUDO</name>
<evidence type="ECO:0000313" key="2">
    <source>
        <dbReference type="EMBL" id="JAE07851.1"/>
    </source>
</evidence>
<dbReference type="EMBL" id="GBRH01190045">
    <property type="protein sequence ID" value="JAE07851.1"/>
    <property type="molecule type" value="Transcribed_RNA"/>
</dbReference>
<feature type="transmembrane region" description="Helical" evidence="1">
    <location>
        <begin position="12"/>
        <end position="35"/>
    </location>
</feature>
<keyword evidence="1" id="KW-1133">Transmembrane helix</keyword>
<keyword evidence="1" id="KW-0472">Membrane</keyword>
<dbReference type="AlphaFoldDB" id="A0A0A9FCI5"/>
<reference evidence="2" key="2">
    <citation type="journal article" date="2015" name="Data Brief">
        <title>Shoot transcriptome of the giant reed, Arundo donax.</title>
        <authorList>
            <person name="Barrero R.A."/>
            <person name="Guerrero F.D."/>
            <person name="Moolhuijzen P."/>
            <person name="Goolsby J.A."/>
            <person name="Tidwell J."/>
            <person name="Bellgard S.E."/>
            <person name="Bellgard M.I."/>
        </authorList>
    </citation>
    <scope>NUCLEOTIDE SEQUENCE</scope>
    <source>
        <tissue evidence="2">Shoot tissue taken approximately 20 cm above the soil surface</tissue>
    </source>
</reference>
<evidence type="ECO:0000256" key="1">
    <source>
        <dbReference type="SAM" id="Phobius"/>
    </source>
</evidence>
<reference evidence="2" key="1">
    <citation type="submission" date="2014-09" db="EMBL/GenBank/DDBJ databases">
        <authorList>
            <person name="Magalhaes I.L.F."/>
            <person name="Oliveira U."/>
            <person name="Santos F.R."/>
            <person name="Vidigal T.H.D.A."/>
            <person name="Brescovit A.D."/>
            <person name="Santos A.J."/>
        </authorList>
    </citation>
    <scope>NUCLEOTIDE SEQUENCE</scope>
    <source>
        <tissue evidence="2">Shoot tissue taken approximately 20 cm above the soil surface</tissue>
    </source>
</reference>
<accession>A0A0A9FCI5</accession>
<proteinExistence type="predicted"/>
<keyword evidence="1" id="KW-0812">Transmembrane</keyword>
<protein>
    <submittedName>
        <fullName evidence="2">Uncharacterized protein</fullName>
    </submittedName>
</protein>